<evidence type="ECO:0000313" key="2">
    <source>
        <dbReference type="EMBL" id="EHM44739.1"/>
    </source>
</evidence>
<sequence>MIKRYNGFFFMVISILVPMLCGDVASAAQTAKATLPIVMTVTNPQCSINEGKGLPDTIQLPVVTTAGSFADGNSVEVPIVIRCAGVVSKLEIMLTGGSSSKISTSNNMVDISLAWKKGGGAVQFGTPVALNKAPYLLSNKEFDATLLATVTPHTGAIPAGIYTANLPITLVYY</sequence>
<dbReference type="HOGENOM" id="CLU_1552970_0_0_6"/>
<dbReference type="InterPro" id="IPR036937">
    <property type="entry name" value="Adhesion_dom_fimbrial_sf"/>
</dbReference>
<evidence type="ECO:0000313" key="3">
    <source>
        <dbReference type="Proteomes" id="UP000005959"/>
    </source>
</evidence>
<comment type="caution">
    <text evidence="2">The sequence shown here is derived from an EMBL/GenBank/DDBJ whole genome shotgun (WGS) entry which is preliminary data.</text>
</comment>
<feature type="signal peptide" evidence="1">
    <location>
        <begin position="1"/>
        <end position="27"/>
    </location>
</feature>
<accession>G9Y4D5</accession>
<dbReference type="EMBL" id="AGCI01000027">
    <property type="protein sequence ID" value="EHM44739.1"/>
    <property type="molecule type" value="Genomic_DNA"/>
</dbReference>
<protein>
    <recommendedName>
        <fullName evidence="4">Fimbrial protein</fullName>
    </recommendedName>
</protein>
<proteinExistence type="predicted"/>
<gene>
    <name evidence="2" type="ORF">HMPREF0454_01399</name>
</gene>
<evidence type="ECO:0008006" key="4">
    <source>
        <dbReference type="Google" id="ProtNLM"/>
    </source>
</evidence>
<dbReference type="Gene3D" id="2.60.40.1090">
    <property type="entry name" value="Fimbrial-type adhesion domain"/>
    <property type="match status" value="1"/>
</dbReference>
<dbReference type="PATRIC" id="fig|1002364.3.peg.1287"/>
<evidence type="ECO:0000256" key="1">
    <source>
        <dbReference type="SAM" id="SignalP"/>
    </source>
</evidence>
<dbReference type="Proteomes" id="UP000005959">
    <property type="component" value="Unassembled WGS sequence"/>
</dbReference>
<reference evidence="2 3" key="1">
    <citation type="submission" date="2011-08" db="EMBL/GenBank/DDBJ databases">
        <authorList>
            <person name="Weinstock G."/>
            <person name="Sodergren E."/>
            <person name="Clifton S."/>
            <person name="Fulton L."/>
            <person name="Fulton B."/>
            <person name="Courtney L."/>
            <person name="Fronick C."/>
            <person name="Harrison M."/>
            <person name="Strong C."/>
            <person name="Farmer C."/>
            <person name="Delahaunty K."/>
            <person name="Markovic C."/>
            <person name="Hall O."/>
            <person name="Minx P."/>
            <person name="Tomlinson C."/>
            <person name="Mitreva M."/>
            <person name="Hou S."/>
            <person name="Chen J."/>
            <person name="Wollam A."/>
            <person name="Pepin K.H."/>
            <person name="Johnson M."/>
            <person name="Bhonagiri V."/>
            <person name="Zhang X."/>
            <person name="Suruliraj S."/>
            <person name="Warren W."/>
            <person name="Chinwalla A."/>
            <person name="Mardis E.R."/>
            <person name="Wilson R.K."/>
        </authorList>
    </citation>
    <scope>NUCLEOTIDE SEQUENCE [LARGE SCALE GENOMIC DNA]</scope>
    <source>
        <strain evidence="2 3">ATCC 51873</strain>
    </source>
</reference>
<name>G9Y4D5_HAFAL</name>
<dbReference type="GO" id="GO:0007155">
    <property type="term" value="P:cell adhesion"/>
    <property type="evidence" value="ECO:0007669"/>
    <property type="project" value="InterPro"/>
</dbReference>
<dbReference type="GO" id="GO:0009289">
    <property type="term" value="C:pilus"/>
    <property type="evidence" value="ECO:0007669"/>
    <property type="project" value="InterPro"/>
</dbReference>
<organism evidence="2 3">
    <name type="scientific">Hafnia alvei ATCC 51873</name>
    <dbReference type="NCBI Taxonomy" id="1002364"/>
    <lineage>
        <taxon>Bacteria</taxon>
        <taxon>Pseudomonadati</taxon>
        <taxon>Pseudomonadota</taxon>
        <taxon>Gammaproteobacteria</taxon>
        <taxon>Enterobacterales</taxon>
        <taxon>Hafniaceae</taxon>
        <taxon>Hafnia</taxon>
    </lineage>
</organism>
<dbReference type="InterPro" id="IPR008966">
    <property type="entry name" value="Adhesion_dom_sf"/>
</dbReference>
<dbReference type="SUPFAM" id="SSF49401">
    <property type="entry name" value="Bacterial adhesins"/>
    <property type="match status" value="1"/>
</dbReference>
<keyword evidence="1" id="KW-0732">Signal</keyword>
<feature type="chain" id="PRO_5003528349" description="Fimbrial protein" evidence="1">
    <location>
        <begin position="28"/>
        <end position="173"/>
    </location>
</feature>
<dbReference type="AlphaFoldDB" id="G9Y4D5"/>